<sequence>MSKPLPETLRKLEELKQKQSTEYTSKRDALAAESKARQERILARSKQYAAELVQKEKELIDNRSKAAEQGGFYVPAEAKVAFVLRIRGINGMAPQSRKILQLLRLRQKHNAVFVRLNKATIEMLRRVEPYIAYGYPSPAVVRQLIQQRGFANLNGQRIPLTTNEVVSAALGRLGIESVEDLAHEIYTCGPNFTAASHFLWPFKMNTPKGGFRRIRRHYVEGGDYGNREQLIDDLVLRML</sequence>
<accession>A0A1J4J8S3</accession>
<organism evidence="7 8">
    <name type="scientific">Tritrichomonas foetus</name>
    <dbReference type="NCBI Taxonomy" id="1144522"/>
    <lineage>
        <taxon>Eukaryota</taxon>
        <taxon>Metamonada</taxon>
        <taxon>Parabasalia</taxon>
        <taxon>Tritrichomonadida</taxon>
        <taxon>Tritrichomonadidae</taxon>
        <taxon>Tritrichomonas</taxon>
    </lineage>
</organism>
<dbReference type="PROSITE" id="PS00634">
    <property type="entry name" value="RIBOSOMAL_L30"/>
    <property type="match status" value="1"/>
</dbReference>
<evidence type="ECO:0000256" key="3">
    <source>
        <dbReference type="ARBA" id="ARBA00023274"/>
    </source>
</evidence>
<reference evidence="6" key="3">
    <citation type="journal article" date="2017" name="Biol. Cell">
        <title>The costa of trichomonads: A complex macromolecular cytoskeleton structure made of uncommon proteins.</title>
        <authorList>
            <person name="de Andrade Rosa I."/>
            <person name="Brigido M.C."/>
            <person name="de Oliveira Santos E."/>
            <person name="Gonzaga L."/>
            <person name="Zingali R.B."/>
            <person name="de Vasconcelos A.T."/>
            <person name="de Souza W."/>
            <person name="Benchimol M."/>
        </authorList>
    </citation>
    <scope>NUCLEOTIDE SEQUENCE</scope>
    <source>
        <strain evidence="6">10490</strain>
    </source>
</reference>
<reference evidence="6" key="1">
    <citation type="submission" date="2016-07" db="EMBL/GenBank/DDBJ databases">
        <authorList>
            <person name="Rosa I.A."/>
            <person name="Brigido M.C."/>
            <person name="Santos E.O."/>
            <person name="Almeida L.G.P."/>
            <person name="Zingalli R.B."/>
            <person name="Vasconcelos A.T.R."/>
            <person name="Souza W."/>
            <person name="Benchimol M."/>
        </authorList>
    </citation>
    <scope>NUCLEOTIDE SEQUENCE</scope>
    <source>
        <strain evidence="6">10490</strain>
    </source>
</reference>
<dbReference type="Proteomes" id="UP000179807">
    <property type="component" value="Unassembled WGS sequence"/>
</dbReference>
<dbReference type="InterPro" id="IPR012988">
    <property type="entry name" value="Ribosomal_uL30_N_euk"/>
</dbReference>
<dbReference type="InterPro" id="IPR035808">
    <property type="entry name" value="Ribosomal_uL30_euk_arc"/>
</dbReference>
<dbReference type="InterPro" id="IPR036919">
    <property type="entry name" value="Ribo_uL30_ferredoxin-like_sf"/>
</dbReference>
<feature type="domain" description="Large ribosomal subunit protein uL30-like ferredoxin-like fold" evidence="4">
    <location>
        <begin position="81"/>
        <end position="131"/>
    </location>
</feature>
<comment type="similarity">
    <text evidence="1">Belongs to the universal ribosomal protein uL30 family.</text>
</comment>
<evidence type="ECO:0000313" key="6">
    <source>
        <dbReference type="EMBL" id="ARM19807.1"/>
    </source>
</evidence>
<dbReference type="GO" id="GO:0003723">
    <property type="term" value="F:RNA binding"/>
    <property type="evidence" value="ECO:0007669"/>
    <property type="project" value="InterPro"/>
</dbReference>
<dbReference type="CDD" id="cd01657">
    <property type="entry name" value="Ribosomal_L7_archeal_euk"/>
    <property type="match status" value="1"/>
</dbReference>
<dbReference type="PANTHER" id="PTHR11524">
    <property type="entry name" value="60S RIBOSOMAL PROTEIN L7"/>
    <property type="match status" value="1"/>
</dbReference>
<dbReference type="GeneID" id="94830193"/>
<dbReference type="OrthoDB" id="28644at2759"/>
<name>A0A1J4J8S3_9EUKA</name>
<dbReference type="Gene3D" id="3.30.1390.20">
    <property type="entry name" value="Ribosomal protein L30, ferredoxin-like fold domain"/>
    <property type="match status" value="1"/>
</dbReference>
<evidence type="ECO:0000313" key="8">
    <source>
        <dbReference type="Proteomes" id="UP000179807"/>
    </source>
</evidence>
<keyword evidence="2 7" id="KW-0689">Ribosomal protein</keyword>
<dbReference type="PANTHER" id="PTHR11524:SF16">
    <property type="entry name" value="LARGE RIBOSOMAL SUBUNIT PROTEIN UL30"/>
    <property type="match status" value="1"/>
</dbReference>
<evidence type="ECO:0000313" key="7">
    <source>
        <dbReference type="EMBL" id="OHS95582.1"/>
    </source>
</evidence>
<dbReference type="GO" id="GO:0000463">
    <property type="term" value="P:maturation of LSU-rRNA from tricistronic rRNA transcript (SSU-rRNA, 5.8S rRNA, LSU-rRNA)"/>
    <property type="evidence" value="ECO:0007669"/>
    <property type="project" value="TreeGrafter"/>
</dbReference>
<reference evidence="7 8" key="2">
    <citation type="submission" date="2016-10" db="EMBL/GenBank/DDBJ databases">
        <authorList>
            <person name="Benchimol M."/>
            <person name="Almeida L.G."/>
            <person name="Vasconcelos A.T."/>
            <person name="Perreira-Neves A."/>
            <person name="Rosa I.A."/>
            <person name="Tasca T."/>
            <person name="Bogo M.R."/>
            <person name="de Souza W."/>
        </authorList>
    </citation>
    <scope>NUCLEOTIDE SEQUENCE [LARGE SCALE GENOMIC DNA]</scope>
    <source>
        <strain evidence="7 8">K</strain>
    </source>
</reference>
<gene>
    <name evidence="7" type="primary">RPL7</name>
    <name evidence="7" type="ORF">TRFO_10490</name>
</gene>
<dbReference type="InterPro" id="IPR005998">
    <property type="entry name" value="Ribosomal_uL30_euk"/>
</dbReference>
<evidence type="ECO:0000256" key="1">
    <source>
        <dbReference type="ARBA" id="ARBA00007594"/>
    </source>
</evidence>
<dbReference type="Pfam" id="PF00327">
    <property type="entry name" value="Ribosomal_L30"/>
    <property type="match status" value="1"/>
</dbReference>
<dbReference type="NCBIfam" id="TIGR01310">
    <property type="entry name" value="uL30_euk"/>
    <property type="match status" value="1"/>
</dbReference>
<dbReference type="SUPFAM" id="SSF55129">
    <property type="entry name" value="Ribosomal protein L30p/L7e"/>
    <property type="match status" value="1"/>
</dbReference>
<evidence type="ECO:0000259" key="4">
    <source>
        <dbReference type="Pfam" id="PF00327"/>
    </source>
</evidence>
<dbReference type="EMBL" id="KX579574">
    <property type="protein sequence ID" value="ARM19807.1"/>
    <property type="molecule type" value="Genomic_DNA"/>
</dbReference>
<proteinExistence type="inferred from homology"/>
<feature type="domain" description="Large ribosomal subunit protein uL30 N-terminal eukaryotes" evidence="5">
    <location>
        <begin position="6"/>
        <end position="76"/>
    </location>
</feature>
<dbReference type="FunFam" id="3.30.1390.20:FF:000004">
    <property type="entry name" value="60S ribosomal protein L7"/>
    <property type="match status" value="1"/>
</dbReference>
<keyword evidence="3" id="KW-0687">Ribonucleoprotein</keyword>
<dbReference type="InterPro" id="IPR039699">
    <property type="entry name" value="Ribosomal_uL30"/>
</dbReference>
<dbReference type="AlphaFoldDB" id="A0A1J4J8S3"/>
<protein>
    <submittedName>
        <fullName evidence="7">60S ribosomal protein L7</fullName>
    </submittedName>
</protein>
<dbReference type="EMBL" id="MLAK01001237">
    <property type="protein sequence ID" value="OHS95582.1"/>
    <property type="molecule type" value="Genomic_DNA"/>
</dbReference>
<evidence type="ECO:0000256" key="2">
    <source>
        <dbReference type="ARBA" id="ARBA00022980"/>
    </source>
</evidence>
<dbReference type="Pfam" id="PF08079">
    <property type="entry name" value="Ribosomal_L30_N"/>
    <property type="match status" value="1"/>
</dbReference>
<dbReference type="InterPro" id="IPR016082">
    <property type="entry name" value="Ribosomal_uL30_ferredoxin-like"/>
</dbReference>
<keyword evidence="8" id="KW-1185">Reference proteome</keyword>
<dbReference type="GO" id="GO:0022625">
    <property type="term" value="C:cytosolic large ribosomal subunit"/>
    <property type="evidence" value="ECO:0007669"/>
    <property type="project" value="TreeGrafter"/>
</dbReference>
<evidence type="ECO:0000259" key="5">
    <source>
        <dbReference type="Pfam" id="PF08079"/>
    </source>
</evidence>
<dbReference type="RefSeq" id="XP_068348719.1">
    <property type="nucleotide sequence ID" value="XM_068495489.1"/>
</dbReference>
<dbReference type="GO" id="GO:0003735">
    <property type="term" value="F:structural constituent of ribosome"/>
    <property type="evidence" value="ECO:0007669"/>
    <property type="project" value="TreeGrafter"/>
</dbReference>
<dbReference type="InterPro" id="IPR018038">
    <property type="entry name" value="Ribosomal_uL30_CS"/>
</dbReference>
<dbReference type="VEuPathDB" id="TrichDB:TRFO_10490"/>